<dbReference type="GeneID" id="37043388"/>
<evidence type="ECO:0000313" key="3">
    <source>
        <dbReference type="Proteomes" id="UP000245768"/>
    </source>
</evidence>
<dbReference type="AlphaFoldDB" id="A0A316YP63"/>
<accession>A0A316YP63</accession>
<dbReference type="OrthoDB" id="3352450at2759"/>
<gene>
    <name evidence="2" type="ORF">FA10DRAFT_266389</name>
</gene>
<protein>
    <submittedName>
        <fullName evidence="2">Uncharacterized protein</fullName>
    </submittedName>
</protein>
<reference evidence="2 3" key="1">
    <citation type="journal article" date="2018" name="Mol. Biol. Evol.">
        <title>Broad Genomic Sampling Reveals a Smut Pathogenic Ancestry of the Fungal Clade Ustilaginomycotina.</title>
        <authorList>
            <person name="Kijpornyongpan T."/>
            <person name="Mondo S.J."/>
            <person name="Barry K."/>
            <person name="Sandor L."/>
            <person name="Lee J."/>
            <person name="Lipzen A."/>
            <person name="Pangilinan J."/>
            <person name="LaButti K."/>
            <person name="Hainaut M."/>
            <person name="Henrissat B."/>
            <person name="Grigoriev I.V."/>
            <person name="Spatafora J.W."/>
            <person name="Aime M.C."/>
        </authorList>
    </citation>
    <scope>NUCLEOTIDE SEQUENCE [LARGE SCALE GENOMIC DNA]</scope>
    <source>
        <strain evidence="2 3">MCA 4198</strain>
    </source>
</reference>
<dbReference type="EMBL" id="KZ819636">
    <property type="protein sequence ID" value="PWN89843.1"/>
    <property type="molecule type" value="Genomic_DNA"/>
</dbReference>
<evidence type="ECO:0000313" key="2">
    <source>
        <dbReference type="EMBL" id="PWN89843.1"/>
    </source>
</evidence>
<sequence length="142" mass="14816">MSSSSEVLGDAAVASASDAQQQEQHPHLRTADVGLSNKRAQLRGTALGVSLGLVSMLVLGRSGRVSANAAVLAGMATGSAGGYIATRVNLRSELQRLEQQTRGRHDEMVSLDLKAGAQRSFDAGVGGLYDLRDRGSTTRGDH</sequence>
<dbReference type="InParanoid" id="A0A316YP63"/>
<dbReference type="RefSeq" id="XP_025377041.1">
    <property type="nucleotide sequence ID" value="XM_025521472.1"/>
</dbReference>
<dbReference type="Proteomes" id="UP000245768">
    <property type="component" value="Unassembled WGS sequence"/>
</dbReference>
<evidence type="ECO:0000256" key="1">
    <source>
        <dbReference type="SAM" id="MobiDB-lite"/>
    </source>
</evidence>
<keyword evidence="3" id="KW-1185">Reference proteome</keyword>
<feature type="region of interest" description="Disordered" evidence="1">
    <location>
        <begin position="1"/>
        <end position="35"/>
    </location>
</feature>
<proteinExistence type="predicted"/>
<organism evidence="2 3">
    <name type="scientific">Acaromyces ingoldii</name>
    <dbReference type="NCBI Taxonomy" id="215250"/>
    <lineage>
        <taxon>Eukaryota</taxon>
        <taxon>Fungi</taxon>
        <taxon>Dikarya</taxon>
        <taxon>Basidiomycota</taxon>
        <taxon>Ustilaginomycotina</taxon>
        <taxon>Exobasidiomycetes</taxon>
        <taxon>Exobasidiales</taxon>
        <taxon>Cryptobasidiaceae</taxon>
        <taxon>Acaromyces</taxon>
    </lineage>
</organism>
<name>A0A316YP63_9BASI</name>
<feature type="compositionally biased region" description="Low complexity" evidence="1">
    <location>
        <begin position="10"/>
        <end position="23"/>
    </location>
</feature>